<feature type="compositionally biased region" description="Basic and acidic residues" evidence="1">
    <location>
        <begin position="9"/>
        <end position="21"/>
    </location>
</feature>
<feature type="compositionally biased region" description="Basic and acidic residues" evidence="1">
    <location>
        <begin position="67"/>
        <end position="82"/>
    </location>
</feature>
<evidence type="ECO:0000256" key="1">
    <source>
        <dbReference type="SAM" id="MobiDB-lite"/>
    </source>
</evidence>
<accession>A0ABS0J283</accession>
<dbReference type="RefSeq" id="WP_196608437.1">
    <property type="nucleotide sequence ID" value="NZ_VRYY01000093.1"/>
</dbReference>
<gene>
    <name evidence="2" type="ORF">FVW20_04285</name>
</gene>
<dbReference type="EMBL" id="VRYY01000093">
    <property type="protein sequence ID" value="MBG3876267.1"/>
    <property type="molecule type" value="Genomic_DNA"/>
</dbReference>
<name>A0ABS0J283_9BACT</name>
<sequence>MNTHCTNHRPTELHAPHETPGHGRGIPGSGLLTALFRHWQTGGNRPGRQQAAPALPDAHAATAQQQHRTDEAPVREDPDCHRIWWGGP</sequence>
<feature type="compositionally biased region" description="Low complexity" evidence="1">
    <location>
        <begin position="49"/>
        <end position="66"/>
    </location>
</feature>
<comment type="caution">
    <text evidence="2">The sequence shown here is derived from an EMBL/GenBank/DDBJ whole genome shotgun (WGS) entry which is preliminary data.</text>
</comment>
<organism evidence="2 3">
    <name type="scientific">Nitratidesulfovibrio oxamicus</name>
    <dbReference type="NCBI Taxonomy" id="32016"/>
    <lineage>
        <taxon>Bacteria</taxon>
        <taxon>Pseudomonadati</taxon>
        <taxon>Thermodesulfobacteriota</taxon>
        <taxon>Desulfovibrionia</taxon>
        <taxon>Desulfovibrionales</taxon>
        <taxon>Desulfovibrionaceae</taxon>
        <taxon>Nitratidesulfovibrio</taxon>
    </lineage>
</organism>
<evidence type="ECO:0000313" key="2">
    <source>
        <dbReference type="EMBL" id="MBG3876267.1"/>
    </source>
</evidence>
<dbReference type="Proteomes" id="UP001194469">
    <property type="component" value="Unassembled WGS sequence"/>
</dbReference>
<reference evidence="2 3" key="1">
    <citation type="submission" date="2019-08" db="EMBL/GenBank/DDBJ databases">
        <authorList>
            <person name="Luo N."/>
        </authorList>
    </citation>
    <scope>NUCLEOTIDE SEQUENCE [LARGE SCALE GENOMIC DNA]</scope>
    <source>
        <strain evidence="2 3">NCIMB 9442</strain>
    </source>
</reference>
<proteinExistence type="predicted"/>
<evidence type="ECO:0000313" key="3">
    <source>
        <dbReference type="Proteomes" id="UP001194469"/>
    </source>
</evidence>
<keyword evidence="3" id="KW-1185">Reference proteome</keyword>
<feature type="region of interest" description="Disordered" evidence="1">
    <location>
        <begin position="1"/>
        <end position="88"/>
    </location>
</feature>
<protein>
    <submittedName>
        <fullName evidence="2">Uncharacterized protein</fullName>
    </submittedName>
</protein>